<accession>A0A368VUC1</accession>
<proteinExistence type="predicted"/>
<organism evidence="1 2">
    <name type="scientific">Halopolyspora algeriensis</name>
    <dbReference type="NCBI Taxonomy" id="1500506"/>
    <lineage>
        <taxon>Bacteria</taxon>
        <taxon>Bacillati</taxon>
        <taxon>Actinomycetota</taxon>
        <taxon>Actinomycetes</taxon>
        <taxon>Actinomycetes incertae sedis</taxon>
        <taxon>Halopolyspora</taxon>
    </lineage>
</organism>
<dbReference type="Proteomes" id="UP000253495">
    <property type="component" value="Unassembled WGS sequence"/>
</dbReference>
<keyword evidence="2" id="KW-1185">Reference proteome</keyword>
<dbReference type="EMBL" id="QPJC01000004">
    <property type="protein sequence ID" value="RCW44673.1"/>
    <property type="molecule type" value="Genomic_DNA"/>
</dbReference>
<reference evidence="1 2" key="1">
    <citation type="submission" date="2018-07" db="EMBL/GenBank/DDBJ databases">
        <title>Genomic Encyclopedia of Type Strains, Phase III (KMG-III): the genomes of soil and plant-associated and newly described type strains.</title>
        <authorList>
            <person name="Whitman W."/>
        </authorList>
    </citation>
    <scope>NUCLEOTIDE SEQUENCE [LARGE SCALE GENOMIC DNA]</scope>
    <source>
        <strain evidence="1 2">CECT 8575</strain>
    </source>
</reference>
<sequence>MWESPDGGGKKIGFTAIDGRSIKTYYKKSHSYTDFEKITVAGHPAVRANKTDPMTGGSCDIYLASKKNQVVYSYARTPKVGEVNPCDLSKQALELSVSSWPTAK</sequence>
<name>A0A368VUC1_9ACTN</name>
<evidence type="ECO:0000313" key="1">
    <source>
        <dbReference type="EMBL" id="RCW44673.1"/>
    </source>
</evidence>
<protein>
    <submittedName>
        <fullName evidence="1">Uncharacterized protein DUF3558</fullName>
    </submittedName>
</protein>
<evidence type="ECO:0000313" key="2">
    <source>
        <dbReference type="Proteomes" id="UP000253495"/>
    </source>
</evidence>
<comment type="caution">
    <text evidence="1">The sequence shown here is derived from an EMBL/GenBank/DDBJ whole genome shotgun (WGS) entry which is preliminary data.</text>
</comment>
<dbReference type="InterPro" id="IPR024520">
    <property type="entry name" value="DUF3558"/>
</dbReference>
<gene>
    <name evidence="1" type="ORF">DFQ14_104263</name>
</gene>
<dbReference type="AlphaFoldDB" id="A0A368VUC1"/>
<dbReference type="Pfam" id="PF12079">
    <property type="entry name" value="DUF3558"/>
    <property type="match status" value="1"/>
</dbReference>